<evidence type="ECO:0000313" key="2">
    <source>
        <dbReference type="Proteomes" id="UP000655287"/>
    </source>
</evidence>
<proteinExistence type="predicted"/>
<dbReference type="RefSeq" id="WP_203983910.1">
    <property type="nucleotide sequence ID" value="NZ_BOOU01000032.1"/>
</dbReference>
<protein>
    <submittedName>
        <fullName evidence="1">Uncharacterized protein</fullName>
    </submittedName>
</protein>
<organism evidence="1 2">
    <name type="scientific">Sphaerisporangium rufum</name>
    <dbReference type="NCBI Taxonomy" id="1381558"/>
    <lineage>
        <taxon>Bacteria</taxon>
        <taxon>Bacillati</taxon>
        <taxon>Actinomycetota</taxon>
        <taxon>Actinomycetes</taxon>
        <taxon>Streptosporangiales</taxon>
        <taxon>Streptosporangiaceae</taxon>
        <taxon>Sphaerisporangium</taxon>
    </lineage>
</organism>
<comment type="caution">
    <text evidence="1">The sequence shown here is derived from an EMBL/GenBank/DDBJ whole genome shotgun (WGS) entry which is preliminary data.</text>
</comment>
<keyword evidence="2" id="KW-1185">Reference proteome</keyword>
<dbReference type="EMBL" id="BOOU01000032">
    <property type="protein sequence ID" value="GII77148.1"/>
    <property type="molecule type" value="Genomic_DNA"/>
</dbReference>
<dbReference type="Proteomes" id="UP000655287">
    <property type="component" value="Unassembled WGS sequence"/>
</dbReference>
<accession>A0A919R0K1</accession>
<gene>
    <name evidence="1" type="ORF">Sru01_21300</name>
</gene>
<dbReference type="AlphaFoldDB" id="A0A919R0K1"/>
<reference evidence="1" key="1">
    <citation type="submission" date="2021-01" db="EMBL/GenBank/DDBJ databases">
        <title>Whole genome shotgun sequence of Sphaerisporangium rufum NBRC 109079.</title>
        <authorList>
            <person name="Komaki H."/>
            <person name="Tamura T."/>
        </authorList>
    </citation>
    <scope>NUCLEOTIDE SEQUENCE</scope>
    <source>
        <strain evidence="1">NBRC 109079</strain>
    </source>
</reference>
<sequence length="110" mass="11807">MLAVVTMRRTGPHRPGDSPVDAAGFLARLPRGWATDLRQVPGYLALRVRTEQEIGLELIREVVVAALGDPEQGHWRLIGCQALGGGASVPRPAVPVGAAGWRSHLVAEWN</sequence>
<evidence type="ECO:0000313" key="1">
    <source>
        <dbReference type="EMBL" id="GII77148.1"/>
    </source>
</evidence>
<name>A0A919R0K1_9ACTN</name>